<feature type="region of interest" description="Disordered" evidence="8">
    <location>
        <begin position="344"/>
        <end position="413"/>
    </location>
</feature>
<evidence type="ECO:0000256" key="8">
    <source>
        <dbReference type="SAM" id="MobiDB-lite"/>
    </source>
</evidence>
<feature type="compositionally biased region" description="Polar residues" evidence="8">
    <location>
        <begin position="371"/>
        <end position="381"/>
    </location>
</feature>
<feature type="region of interest" description="Disordered" evidence="8">
    <location>
        <begin position="1157"/>
        <end position="1196"/>
    </location>
</feature>
<evidence type="ECO:0000313" key="11">
    <source>
        <dbReference type="RefSeq" id="XP_017873419.1"/>
    </source>
</evidence>
<dbReference type="InterPro" id="IPR039915">
    <property type="entry name" value="TACC"/>
</dbReference>
<dbReference type="PANTHER" id="PTHR13924">
    <property type="entry name" value="TRANSFORMING ACIDIC COILED-COIL CONTAINING PROTEIN 1/2"/>
    <property type="match status" value="1"/>
</dbReference>
<feature type="coiled-coil region" evidence="7">
    <location>
        <begin position="70"/>
        <end position="97"/>
    </location>
</feature>
<evidence type="ECO:0000256" key="4">
    <source>
        <dbReference type="ARBA" id="ARBA00022553"/>
    </source>
</evidence>
<keyword evidence="5 7" id="KW-0175">Coiled coil</keyword>
<feature type="compositionally biased region" description="Low complexity" evidence="8">
    <location>
        <begin position="389"/>
        <end position="399"/>
    </location>
</feature>
<gene>
    <name evidence="11" type="primary">LOC108620909</name>
</gene>
<keyword evidence="6" id="KW-0206">Cytoskeleton</keyword>
<feature type="region of interest" description="Disordered" evidence="8">
    <location>
        <begin position="609"/>
        <end position="629"/>
    </location>
</feature>
<dbReference type="GeneID" id="108620909"/>
<reference evidence="11" key="3">
    <citation type="submission" date="2025-08" db="UniProtKB">
        <authorList>
            <consortium name="RefSeq"/>
        </authorList>
    </citation>
    <scope>IDENTIFICATION</scope>
    <source>
        <tissue evidence="11">Whole organism</tissue>
    </source>
</reference>
<feature type="region of interest" description="Disordered" evidence="8">
    <location>
        <begin position="703"/>
        <end position="739"/>
    </location>
</feature>
<dbReference type="PANTHER" id="PTHR13924:SF10">
    <property type="entry name" value="TRANSFORMING ACIDIC COILED-COIL PROTEIN, ISOFORM K"/>
    <property type="match status" value="1"/>
</dbReference>
<reference evidence="10" key="1">
    <citation type="journal article" date="1997" name="Nucleic Acids Res.">
        <title>tRNAscan-SE: a program for improved detection of transfer RNA genes in genomic sequence.</title>
        <authorList>
            <person name="Lowe T.M."/>
            <person name="Eddy S.R."/>
        </authorList>
    </citation>
    <scope>NUCLEOTIDE SEQUENCE [LARGE SCALE GENOMIC DNA]</scope>
</reference>
<reference evidence="10" key="2">
    <citation type="journal article" date="2016" name="G3 (Bethesda)">
        <title>Genome Evolution in Three Species of Cactophilic Drosophila.</title>
        <authorList>
            <person name="Sanchez-Flores A."/>
            <person name="Penazola F."/>
            <person name="Carpinteyro-Ponce J."/>
            <person name="Nazario-Yepiz N."/>
            <person name="Abreu-Goodger C."/>
            <person name="Machado C.A."/>
            <person name="Markow T.A."/>
        </authorList>
    </citation>
    <scope>NUCLEOTIDE SEQUENCE [LARGE SCALE GENOMIC DNA]</scope>
</reference>
<proteinExistence type="inferred from homology"/>
<evidence type="ECO:0000256" key="2">
    <source>
        <dbReference type="ARBA" id="ARBA00009423"/>
    </source>
</evidence>
<evidence type="ECO:0000256" key="3">
    <source>
        <dbReference type="ARBA" id="ARBA00022490"/>
    </source>
</evidence>
<feature type="compositionally biased region" description="Pro residues" evidence="8">
    <location>
        <begin position="611"/>
        <end position="628"/>
    </location>
</feature>
<evidence type="ECO:0000256" key="6">
    <source>
        <dbReference type="ARBA" id="ARBA00023212"/>
    </source>
</evidence>
<feature type="coiled-coil region" evidence="7">
    <location>
        <begin position="1334"/>
        <end position="1404"/>
    </location>
</feature>
<accession>A0ABM1Q1T3</accession>
<evidence type="ECO:0000256" key="1">
    <source>
        <dbReference type="ARBA" id="ARBA00004245"/>
    </source>
</evidence>
<protein>
    <submittedName>
        <fullName evidence="11">Transforming acidic coiled-coil-containing protein 2 isoform X1</fullName>
    </submittedName>
</protein>
<dbReference type="Proteomes" id="UP000694904">
    <property type="component" value="Chromosome 2"/>
</dbReference>
<comment type="similarity">
    <text evidence="2">Belongs to the TACC family.</text>
</comment>
<feature type="compositionally biased region" description="Basic and acidic residues" evidence="8">
    <location>
        <begin position="351"/>
        <end position="370"/>
    </location>
</feature>
<feature type="region of interest" description="Disordered" evidence="8">
    <location>
        <begin position="555"/>
        <end position="580"/>
    </location>
</feature>
<evidence type="ECO:0000256" key="5">
    <source>
        <dbReference type="ARBA" id="ARBA00023054"/>
    </source>
</evidence>
<dbReference type="Gene3D" id="1.20.5.1700">
    <property type="match status" value="1"/>
</dbReference>
<evidence type="ECO:0000256" key="7">
    <source>
        <dbReference type="SAM" id="Coils"/>
    </source>
</evidence>
<dbReference type="RefSeq" id="XP_017873419.1">
    <property type="nucleotide sequence ID" value="XM_018017930.1"/>
</dbReference>
<sequence length="1443" mass="159726">MDFLSNLIKRPNSIAVPDSNSVAQVDAKRPDRGTDPSCSSTAPTAELSPRRTSPSPTSLITLAMNRCSIDTDLENLFDSAAQELDSLEQQHNELIAHVEAAPVSCSESADKPVNSRETISQLLNEINFNLDQVSAREMEHLQAMSLELSPLAMKPSTTRHSLEQQKALVAAMRSTPQPDTPNKDLEQPLLKLTGLPEFDETKIPELAPLSADIEAELKSDVSAPTLSSTTVKLSDHDYNSDSDVYAECLSLNSIKLSADQSELEAYSSALNEVLEQQLSNATATTLDNTLSEASTAHNDSCEPMDVDDINETMEMLKDVLAPEDHQLLQQQFLGSAIQQTQNQQLLQMAQSEEHHKREEYQEHHKVEDLQQSKQEQNTQLEQPMPQPKPISISPPISVQHMSNKTEEPVQTVSALDTQSVAEIEDKPTHNDQPLGELVETPTPVSPSPPLATLQVAPTAVSPVLSAMPQVEDQLVEEPIPESTPVPPVEKLPLSPPIPTLRAKTAKELEELMALQRHVQPLEELEQSVQHMSKKTEEPVKKISALDTQSVAEIEDKPAHNDQPLGELVETPTPVSPSPPLATLQAAPIAVSPVLSAMPQVEDHLVEEPIPESAPVPPVETLPLSPPIPTHRAKTAKELEELMALQGYAQPIEDIEQSENDVATKDSSSPKKEESLQSSTAIPIASVVPKPKLFPALELNISDSSQGPCSAPVSPTFPVKSPEESPTHFPRSPRAPAERDEMPYLEPAVEQKECLAGVIAKSPLPIQLTVTKPSPEKPRQDQQLNTTIPLGGGSPLNGTFDSATVESFEADAERSSRRTFGVPLDASLERQRRTFSVVLDEPVEHQEIPNRHSNSNASQIKEDDNQLNSTYGMPLQAAPAEQRRTFSVQNDIQRMEQPSMRKTFNLQQEASPAMEATEENIMSDGFEPMDVDVSLRVITNSEQSTKCGNFAAQLAEAQAVALPSAPSSPPLPAQQHAQRQKQLEREHRSSPPLPAQLKRPSIHKDMPANATVVLDEQMLSMKEQLSAGDEKEDVFVEHFGAMSPISDELFKQPQCISTFAKANRKASIPDSVLQQEQFYDADFQDGASNNNIILNSSDFDYLYTKGSNNAPVDRSSLLLKFDPLLGAPVPVNQLPQQEQALLNKLSNNNNLARALSPTLEEHETSGSNHSFASESSAKGATGAQKDFKPPVDRTKKHAKMSVDVIDNDCNKTFDNSSLNSEEKTHKYHNMDELEKKIKNEVTRSEDIEKKLKEAEQREEALVKRITEKDKINAKLNGVIEAYEKAIAELIHDKEQLVQNHERQMQEVQADRDANYHHLTSLETTFSDLHVKYEKSKEMTAHLKQIEENLLEEKKRSLDKLRQQEQRYEQMKSHAMQQMEIANKKLALLTKEHADEMKKLKALLKKEEVSRISTAEQLQQKSRENADLLKICEELIYDKGQGGSS</sequence>
<feature type="compositionally biased region" description="Basic and acidic residues" evidence="8">
    <location>
        <begin position="661"/>
        <end position="674"/>
    </location>
</feature>
<dbReference type="Pfam" id="PF05010">
    <property type="entry name" value="TACC_C"/>
    <property type="match status" value="1"/>
</dbReference>
<comment type="subcellular location">
    <subcellularLocation>
        <location evidence="1">Cytoplasm</location>
        <location evidence="1">Cytoskeleton</location>
    </subcellularLocation>
</comment>
<keyword evidence="3" id="KW-0963">Cytoplasm</keyword>
<feature type="region of interest" description="Disordered" evidence="8">
    <location>
        <begin position="768"/>
        <end position="800"/>
    </location>
</feature>
<feature type="region of interest" description="Disordered" evidence="8">
    <location>
        <begin position="647"/>
        <end position="678"/>
    </location>
</feature>
<feature type="region of interest" description="Disordered" evidence="8">
    <location>
        <begin position="18"/>
        <end position="57"/>
    </location>
</feature>
<evidence type="ECO:0000313" key="10">
    <source>
        <dbReference type="Proteomes" id="UP000694904"/>
    </source>
</evidence>
<dbReference type="InterPro" id="IPR007707">
    <property type="entry name" value="TACC_C"/>
</dbReference>
<feature type="domain" description="Transforming acidic coiled-coil-containing protein C-terminal" evidence="9">
    <location>
        <begin position="1225"/>
        <end position="1434"/>
    </location>
</feature>
<keyword evidence="10" id="KW-1185">Reference proteome</keyword>
<feature type="compositionally biased region" description="Polar residues" evidence="8">
    <location>
        <begin position="1164"/>
        <end position="1177"/>
    </location>
</feature>
<feature type="region of interest" description="Disordered" evidence="8">
    <location>
        <begin position="960"/>
        <end position="1000"/>
    </location>
</feature>
<organism evidence="10 11">
    <name type="scientific">Drosophila arizonae</name>
    <name type="common">Fruit fly</name>
    <dbReference type="NCBI Taxonomy" id="7263"/>
    <lineage>
        <taxon>Eukaryota</taxon>
        <taxon>Metazoa</taxon>
        <taxon>Ecdysozoa</taxon>
        <taxon>Arthropoda</taxon>
        <taxon>Hexapoda</taxon>
        <taxon>Insecta</taxon>
        <taxon>Pterygota</taxon>
        <taxon>Neoptera</taxon>
        <taxon>Endopterygota</taxon>
        <taxon>Diptera</taxon>
        <taxon>Brachycera</taxon>
        <taxon>Muscomorpha</taxon>
        <taxon>Ephydroidea</taxon>
        <taxon>Drosophilidae</taxon>
        <taxon>Drosophila</taxon>
    </lineage>
</organism>
<evidence type="ECO:0000259" key="9">
    <source>
        <dbReference type="Pfam" id="PF05010"/>
    </source>
</evidence>
<feature type="coiled-coil region" evidence="7">
    <location>
        <begin position="1229"/>
        <end position="1309"/>
    </location>
</feature>
<keyword evidence="4" id="KW-0597">Phosphoprotein</keyword>
<name>A0ABM1Q1T3_DROAR</name>